<feature type="region of interest" description="Disordered" evidence="1">
    <location>
        <begin position="230"/>
        <end position="308"/>
    </location>
</feature>
<accession>A0A3R7EJG3</accession>
<evidence type="ECO:0000313" key="2">
    <source>
        <dbReference type="EMBL" id="RKM90942.1"/>
    </source>
</evidence>
<name>A0A3R7EJG3_9ACTN</name>
<comment type="caution">
    <text evidence="2">The sequence shown here is derived from an EMBL/GenBank/DDBJ whole genome shotgun (WGS) entry which is preliminary data.</text>
</comment>
<reference evidence="2 3" key="1">
    <citation type="journal article" date="2014" name="Genome Announc.">
        <title>Draft Genome Sequence of Streptomyces fradiae ATCC 19609, a Strain Highly Sensitive to Antibiotics.</title>
        <authorList>
            <person name="Bekker O.B."/>
            <person name="Klimina K.M."/>
            <person name="Vatlin A.A."/>
            <person name="Zakharevich N.V."/>
            <person name="Kasianov A.S."/>
            <person name="Danilenko V.N."/>
        </authorList>
    </citation>
    <scope>NUCLEOTIDE SEQUENCE [LARGE SCALE GENOMIC DNA]</scope>
    <source>
        <strain evidence="2 3">ATCC 19609</strain>
    </source>
</reference>
<evidence type="ECO:0000256" key="1">
    <source>
        <dbReference type="SAM" id="MobiDB-lite"/>
    </source>
</evidence>
<dbReference type="OrthoDB" id="9813184at2"/>
<keyword evidence="3" id="KW-1185">Reference proteome</keyword>
<dbReference type="Proteomes" id="UP000028058">
    <property type="component" value="Unassembled WGS sequence"/>
</dbReference>
<protein>
    <submittedName>
        <fullName evidence="2">Uncharacterized protein</fullName>
    </submittedName>
</protein>
<evidence type="ECO:0000313" key="3">
    <source>
        <dbReference type="Proteomes" id="UP000028058"/>
    </source>
</evidence>
<dbReference type="RefSeq" id="WP_043465746.1">
    <property type="nucleotide sequence ID" value="NZ_JNAD02000020.1"/>
</dbReference>
<dbReference type="EMBL" id="JNAD02000020">
    <property type="protein sequence ID" value="RKM90942.1"/>
    <property type="molecule type" value="Genomic_DNA"/>
</dbReference>
<dbReference type="AlphaFoldDB" id="A0A3R7EJG3"/>
<gene>
    <name evidence="2" type="ORF">SFRA_030390</name>
</gene>
<feature type="compositionally biased region" description="Polar residues" evidence="1">
    <location>
        <begin position="294"/>
        <end position="308"/>
    </location>
</feature>
<sequence length="308" mass="33666">MSATLTYRHERADLLFTWNGGTQIMIRTGSTVPSWGVYPGRIDVREPDLWRSDLLPAHQRPPHRTGADVVLLPFTQEALQEACDAWWEGREITTGRDFAEHPWQTTVFGNQVDVRYRGGPVIEAAPARTGHWRTVVDLAADGRTPAAVTTAYLSRRIHGWSTGVLEHLGIHTPQPVPDPARYGDGTHDAITTWTIRNLPTQAKADSIIGAWHTWISNTVREAWAEGAACTSPAPTTPGAAHWTAQPSCSTPPSWPPALCRPGWRTRPASGSPPATPQGRSRTPPDPCFFMLPGSWSSRAPASAGTLRS</sequence>
<organism evidence="2 3">
    <name type="scientific">Streptomyces xinghaiensis</name>
    <dbReference type="NCBI Taxonomy" id="1038928"/>
    <lineage>
        <taxon>Bacteria</taxon>
        <taxon>Bacillati</taxon>
        <taxon>Actinomycetota</taxon>
        <taxon>Actinomycetes</taxon>
        <taxon>Kitasatosporales</taxon>
        <taxon>Streptomycetaceae</taxon>
        <taxon>Streptomyces</taxon>
    </lineage>
</organism>
<proteinExistence type="predicted"/>